<protein>
    <submittedName>
        <fullName evidence="1">Uncharacterized protein</fullName>
    </submittedName>
</protein>
<organism evidence="1 2">
    <name type="scientific">Pleurodeles waltl</name>
    <name type="common">Iberian ribbed newt</name>
    <dbReference type="NCBI Taxonomy" id="8319"/>
    <lineage>
        <taxon>Eukaryota</taxon>
        <taxon>Metazoa</taxon>
        <taxon>Chordata</taxon>
        <taxon>Craniata</taxon>
        <taxon>Vertebrata</taxon>
        <taxon>Euteleostomi</taxon>
        <taxon>Amphibia</taxon>
        <taxon>Batrachia</taxon>
        <taxon>Caudata</taxon>
        <taxon>Salamandroidea</taxon>
        <taxon>Salamandridae</taxon>
        <taxon>Pleurodelinae</taxon>
        <taxon>Pleurodeles</taxon>
    </lineage>
</organism>
<accession>A0AAV7SJ93</accession>
<gene>
    <name evidence="1" type="ORF">NDU88_004613</name>
</gene>
<name>A0AAV7SJ93_PLEWA</name>
<comment type="caution">
    <text evidence="1">The sequence shown here is derived from an EMBL/GenBank/DDBJ whole genome shotgun (WGS) entry which is preliminary data.</text>
</comment>
<evidence type="ECO:0000313" key="1">
    <source>
        <dbReference type="EMBL" id="KAJ1164168.1"/>
    </source>
</evidence>
<evidence type="ECO:0000313" key="2">
    <source>
        <dbReference type="Proteomes" id="UP001066276"/>
    </source>
</evidence>
<dbReference type="EMBL" id="JANPWB010000008">
    <property type="protein sequence ID" value="KAJ1164168.1"/>
    <property type="molecule type" value="Genomic_DNA"/>
</dbReference>
<proteinExistence type="predicted"/>
<dbReference type="AlphaFoldDB" id="A0AAV7SJ93"/>
<sequence length="99" mass="11348">MGCPSLSIHLQLVKEQYVSCTRPQAHHDDIAALQSSLRGAFFFPFFLSFLLSSAPQRFWQPLHSWHSLQNTGLSLPRSIASVRRSERTQPYCGKGHHWQ</sequence>
<dbReference type="Proteomes" id="UP001066276">
    <property type="component" value="Chromosome 4_2"/>
</dbReference>
<keyword evidence="2" id="KW-1185">Reference proteome</keyword>
<reference evidence="1" key="1">
    <citation type="journal article" date="2022" name="bioRxiv">
        <title>Sequencing and chromosome-scale assembly of the giantPleurodeles waltlgenome.</title>
        <authorList>
            <person name="Brown T."/>
            <person name="Elewa A."/>
            <person name="Iarovenko S."/>
            <person name="Subramanian E."/>
            <person name="Araus A.J."/>
            <person name="Petzold A."/>
            <person name="Susuki M."/>
            <person name="Suzuki K.-i.T."/>
            <person name="Hayashi T."/>
            <person name="Toyoda A."/>
            <person name="Oliveira C."/>
            <person name="Osipova E."/>
            <person name="Leigh N.D."/>
            <person name="Simon A."/>
            <person name="Yun M.H."/>
        </authorList>
    </citation>
    <scope>NUCLEOTIDE SEQUENCE</scope>
    <source>
        <strain evidence="1">20211129_DDA</strain>
        <tissue evidence="1">Liver</tissue>
    </source>
</reference>